<evidence type="ECO:0000313" key="2">
    <source>
        <dbReference type="Proteomes" id="UP001162992"/>
    </source>
</evidence>
<protein>
    <submittedName>
        <fullName evidence="1">Uncharacterized protein</fullName>
    </submittedName>
</protein>
<keyword evidence="2" id="KW-1185">Reference proteome</keyword>
<gene>
    <name evidence="1" type="ORF">O6H91_10G045400</name>
</gene>
<name>A0ACC2CGN2_DIPCM</name>
<comment type="caution">
    <text evidence="1">The sequence shown here is derived from an EMBL/GenBank/DDBJ whole genome shotgun (WGS) entry which is preliminary data.</text>
</comment>
<sequence>MAQKAYEYLWTLEEGVEDPGNGRPSLGPVYRNILAKHGWVKPNPGLDTCWGLFSHAVKQCPNNPMLGHREITDGKAGKYIWKTYQQVYDEVLHIGSAIRASGVEPNGRCGILGANCPEWMLTLQACNGQTIYCVPLYDTLGDNAVEFIIKQAEVSIAFVQETKLSVILKSLSNCSHILKTIVSFGGINDAQMQDAHSKGVKTYPWNEFVELGRRNPIQLTPPIAGDICTIMYTSGTSGEPKGVLLTNEALTTLVAGLDAQFNQVVDEESVYFSFLPLAHAFDRIVEEWFIHKGASIGYWQGNVKVLMDDVGELKPTFFAGVPRILDRIYSGCIKQKQDNAGKLQKTLFDIAYKHKLSWMQKGYKQDEASPFFDMLVFSKVKQNLGGRLKVILAGAAPLAKHVEEFLSVTTCATVVQGYGLTETCAGTFIAVPDRYSMQGTIGIPMPNVDVRLESIPEMNYNALSSTPRGELCIRGKTLFTGYHKREDLTKEALTDGWLHTGDVGEWQPDGALKIIDRKKNIFKLSQGEYVAVENLENIYGLSSYVNMIWVYGNSYESVLVAVVVPNKEAIHSWAQENGEEGDFAELCERAKLKEYILSELTATGKRSKLKGFEFIKAVHLEPKSFDIERDLLTPTFKKKRQQLFKYYKGHIDSLYQSLKKQ</sequence>
<dbReference type="Proteomes" id="UP001162992">
    <property type="component" value="Chromosome 10"/>
</dbReference>
<evidence type="ECO:0000313" key="1">
    <source>
        <dbReference type="EMBL" id="KAJ7541085.1"/>
    </source>
</evidence>
<proteinExistence type="predicted"/>
<dbReference type="EMBL" id="CM055101">
    <property type="protein sequence ID" value="KAJ7541085.1"/>
    <property type="molecule type" value="Genomic_DNA"/>
</dbReference>
<organism evidence="1 2">
    <name type="scientific">Diphasiastrum complanatum</name>
    <name type="common">Issler's clubmoss</name>
    <name type="synonym">Lycopodium complanatum</name>
    <dbReference type="NCBI Taxonomy" id="34168"/>
    <lineage>
        <taxon>Eukaryota</taxon>
        <taxon>Viridiplantae</taxon>
        <taxon>Streptophyta</taxon>
        <taxon>Embryophyta</taxon>
        <taxon>Tracheophyta</taxon>
        <taxon>Lycopodiopsida</taxon>
        <taxon>Lycopodiales</taxon>
        <taxon>Lycopodiaceae</taxon>
        <taxon>Lycopodioideae</taxon>
        <taxon>Diphasiastrum</taxon>
    </lineage>
</organism>
<accession>A0ACC2CGN2</accession>
<reference evidence="2" key="1">
    <citation type="journal article" date="2024" name="Proc. Natl. Acad. Sci. U.S.A.">
        <title>Extraordinary preservation of gene collinearity over three hundred million years revealed in homosporous lycophytes.</title>
        <authorList>
            <person name="Li C."/>
            <person name="Wickell D."/>
            <person name="Kuo L.Y."/>
            <person name="Chen X."/>
            <person name="Nie B."/>
            <person name="Liao X."/>
            <person name="Peng D."/>
            <person name="Ji J."/>
            <person name="Jenkins J."/>
            <person name="Williams M."/>
            <person name="Shu S."/>
            <person name="Plott C."/>
            <person name="Barry K."/>
            <person name="Rajasekar S."/>
            <person name="Grimwood J."/>
            <person name="Han X."/>
            <person name="Sun S."/>
            <person name="Hou Z."/>
            <person name="He W."/>
            <person name="Dai G."/>
            <person name="Sun C."/>
            <person name="Schmutz J."/>
            <person name="Leebens-Mack J.H."/>
            <person name="Li F.W."/>
            <person name="Wang L."/>
        </authorList>
    </citation>
    <scope>NUCLEOTIDE SEQUENCE [LARGE SCALE GENOMIC DNA]</scope>
    <source>
        <strain evidence="2">cv. PW_Plant_1</strain>
    </source>
</reference>